<feature type="transmembrane region" description="Helical" evidence="7">
    <location>
        <begin position="337"/>
        <end position="358"/>
    </location>
</feature>
<organism evidence="9">
    <name type="scientific">Candida tenuis (strain ATCC 10573 / BCRC 21748 / CBS 615 / JCM 9827 / NBRC 10315 / NRRL Y-1498 / VKM Y-70)</name>
    <name type="common">Yeast</name>
    <name type="synonym">Yamadazyma tenuis</name>
    <dbReference type="NCBI Taxonomy" id="590646"/>
    <lineage>
        <taxon>Eukaryota</taxon>
        <taxon>Fungi</taxon>
        <taxon>Dikarya</taxon>
        <taxon>Ascomycota</taxon>
        <taxon>Saccharomycotina</taxon>
        <taxon>Pichiomycetes</taxon>
        <taxon>Debaryomycetaceae</taxon>
        <taxon>Yamadazyma</taxon>
    </lineage>
</organism>
<keyword evidence="3 7" id="KW-0812">Transmembrane</keyword>
<evidence type="ECO:0000256" key="5">
    <source>
        <dbReference type="ARBA" id="ARBA00023136"/>
    </source>
</evidence>
<dbReference type="PANTHER" id="PTHR21355:SF0">
    <property type="entry name" value="G-PROTEIN COUPLED RECEPTOR-ASSOCIATED PROTEIN LMBRD2"/>
    <property type="match status" value="1"/>
</dbReference>
<feature type="transmembrane region" description="Helical" evidence="7">
    <location>
        <begin position="473"/>
        <end position="490"/>
    </location>
</feature>
<feature type="transmembrane region" description="Helical" evidence="7">
    <location>
        <begin position="6"/>
        <end position="24"/>
    </location>
</feature>
<feature type="transmembrane region" description="Helical" evidence="7">
    <location>
        <begin position="121"/>
        <end position="138"/>
    </location>
</feature>
<feature type="transmembrane region" description="Helical" evidence="7">
    <location>
        <begin position="150"/>
        <end position="168"/>
    </location>
</feature>
<feature type="transmembrane region" description="Helical" evidence="7">
    <location>
        <begin position="31"/>
        <end position="51"/>
    </location>
</feature>
<evidence type="ECO:0008006" key="10">
    <source>
        <dbReference type="Google" id="ProtNLM"/>
    </source>
</evidence>
<reference evidence="8 9" key="1">
    <citation type="journal article" date="2011" name="Proc. Natl. Acad. Sci. U.S.A.">
        <title>Comparative genomics of xylose-fermenting fungi for enhanced biofuel production.</title>
        <authorList>
            <person name="Wohlbach D.J."/>
            <person name="Kuo A."/>
            <person name="Sato T.K."/>
            <person name="Potts K.M."/>
            <person name="Salamov A.A."/>
            <person name="LaButti K.M."/>
            <person name="Sun H."/>
            <person name="Clum A."/>
            <person name="Pangilinan J.L."/>
            <person name="Lindquist E.A."/>
            <person name="Lucas S."/>
            <person name="Lapidus A."/>
            <person name="Jin M."/>
            <person name="Gunawan C."/>
            <person name="Balan V."/>
            <person name="Dale B.E."/>
            <person name="Jeffries T.W."/>
            <person name="Zinkel R."/>
            <person name="Barry K.W."/>
            <person name="Grigoriev I.V."/>
            <person name="Gasch A.P."/>
        </authorList>
    </citation>
    <scope>NUCLEOTIDE SEQUENCE [LARGE SCALE GENOMIC DNA]</scope>
    <source>
        <strain evidence="9">ATCC 10573 / BCRC 21748 / CBS 615 / JCM 9827 / NBRC 10315 / NRRL Y-1498 / VKM Y-70</strain>
    </source>
</reference>
<dbReference type="EMBL" id="GL996521">
    <property type="protein sequence ID" value="EGV64149.1"/>
    <property type="molecule type" value="Genomic_DNA"/>
</dbReference>
<feature type="transmembrane region" description="Helical" evidence="7">
    <location>
        <begin position="382"/>
        <end position="403"/>
    </location>
</feature>
<gene>
    <name evidence="8" type="ORF">CANTEDRAFT_122366</name>
</gene>
<evidence type="ECO:0000256" key="4">
    <source>
        <dbReference type="ARBA" id="ARBA00022989"/>
    </source>
</evidence>
<evidence type="ECO:0000256" key="6">
    <source>
        <dbReference type="SAM" id="MobiDB-lite"/>
    </source>
</evidence>
<dbReference type="PANTHER" id="PTHR21355">
    <property type="entry name" value="G-PROTEIN COUPLED RECEPTOR-ASSOCIATED PROTEIN LMBRD2"/>
    <property type="match status" value="1"/>
</dbReference>
<name>G3B3E8_CANTC</name>
<dbReference type="GO" id="GO:0016020">
    <property type="term" value="C:membrane"/>
    <property type="evidence" value="ECO:0007669"/>
    <property type="project" value="UniProtKB-SubCell"/>
</dbReference>
<keyword evidence="4 7" id="KW-1133">Transmembrane helix</keyword>
<dbReference type="GeneID" id="18248899"/>
<feature type="region of interest" description="Disordered" evidence="6">
    <location>
        <begin position="608"/>
        <end position="642"/>
    </location>
</feature>
<dbReference type="eggNOG" id="KOG2296">
    <property type="taxonomic scope" value="Eukaryota"/>
</dbReference>
<dbReference type="RefSeq" id="XP_006686463.1">
    <property type="nucleotide sequence ID" value="XM_006686400.1"/>
</dbReference>
<evidence type="ECO:0000256" key="3">
    <source>
        <dbReference type="ARBA" id="ARBA00022692"/>
    </source>
</evidence>
<comment type="similarity">
    <text evidence="2">Belongs to the LIMR family.</text>
</comment>
<evidence type="ECO:0000313" key="8">
    <source>
        <dbReference type="EMBL" id="EGV64149.1"/>
    </source>
</evidence>
<dbReference type="InterPro" id="IPR006876">
    <property type="entry name" value="LMBR1-like_membr_prot"/>
</dbReference>
<dbReference type="HOGENOM" id="CLU_016542_0_0_1"/>
<dbReference type="Proteomes" id="UP000000707">
    <property type="component" value="Unassembled WGS sequence"/>
</dbReference>
<feature type="transmembrane region" description="Helical" evidence="7">
    <location>
        <begin position="82"/>
        <end position="100"/>
    </location>
</feature>
<sequence length="642" mass="74351">MWIPTAIGYTFSLLLSVWGIQFYINVLKRPIYFSVPVVLAVFIPISIIFLMPLDYVQHNAKDAVAWLDLPDVVILYLWKVKYWTTFLLTWLVLPLLQEFYKSGQHKGYSRLREALQKNLRFQLTILAVSVVGVIYLSLEVGLSFGHMKSMIIALSHIYPLVLALWLMAHGLVNIPRDQWTFGSVVGNLNFHYLKVPKLIDDLEDVKIAFKEDILQVLVLQKNFTHDSEDLFVFRDWILEMYQNIPEDLKEVMELQYVSEAPAISRNQLTSGFMTKLTARFNSNLHKLVAYESAFNTLYRHVILYEDLLTTTSGSPQFRLDTASDLVSPRTKYLLHCYVYPVLNRAWSIMLFGAAFVVIESELFHSTKLSLINMIFTRIHHNWVQLVVCWSVFSLMLICAMNSLTKLKVFSVYHLVPHQSDPVSACFYATYIARLTIPLSYNFITLFVSRKSIFEDWFGKSIHLTGLFNLMNNWIPRLIVLPVVLTVFNVYDKLKRRLGLASDLYDSFGFDDVEDVENQPQKRKDLIIVEAKRIISREYTKRMAGNVRHFNLQQAADLNYNVNRTQFTAALSNRIDEPYHDEESSGSESIWGRLGSQWSNLTQQLPRWSDRGLGRRRGSSAAYEDEPLDQFDYDDDADSPMVI</sequence>
<evidence type="ECO:0000313" key="9">
    <source>
        <dbReference type="Proteomes" id="UP000000707"/>
    </source>
</evidence>
<comment type="subcellular location">
    <subcellularLocation>
        <location evidence="1">Membrane</location>
        <topology evidence="1">Multi-pass membrane protein</topology>
    </subcellularLocation>
</comment>
<dbReference type="OrthoDB" id="203099at2759"/>
<dbReference type="KEGG" id="cten:18248899"/>
<feature type="transmembrane region" description="Helical" evidence="7">
    <location>
        <begin position="424"/>
        <end position="447"/>
    </location>
</feature>
<protein>
    <recommendedName>
        <fullName evidence="10">LMBR1-domain-containing protein</fullName>
    </recommendedName>
</protein>
<feature type="compositionally biased region" description="Acidic residues" evidence="6">
    <location>
        <begin position="622"/>
        <end position="642"/>
    </location>
</feature>
<accession>G3B3E8</accession>
<dbReference type="Pfam" id="PF04791">
    <property type="entry name" value="LMBR1"/>
    <property type="match status" value="1"/>
</dbReference>
<evidence type="ECO:0000256" key="1">
    <source>
        <dbReference type="ARBA" id="ARBA00004141"/>
    </source>
</evidence>
<proteinExistence type="inferred from homology"/>
<evidence type="ECO:0000256" key="7">
    <source>
        <dbReference type="SAM" id="Phobius"/>
    </source>
</evidence>
<keyword evidence="5 7" id="KW-0472">Membrane</keyword>
<dbReference type="InterPro" id="IPR051584">
    <property type="entry name" value="GPCR-associated_LMBR1"/>
</dbReference>
<keyword evidence="9" id="KW-1185">Reference proteome</keyword>
<evidence type="ECO:0000256" key="2">
    <source>
        <dbReference type="ARBA" id="ARBA00010487"/>
    </source>
</evidence>
<dbReference type="AlphaFoldDB" id="G3B3E8"/>